<feature type="domain" description="Helicase ATP-binding" evidence="8">
    <location>
        <begin position="34"/>
        <end position="204"/>
    </location>
</feature>
<dbReference type="GO" id="GO:0005524">
    <property type="term" value="F:ATP binding"/>
    <property type="evidence" value="ECO:0007669"/>
    <property type="project" value="UniProtKB-KW"/>
</dbReference>
<keyword evidence="3 7" id="KW-0347">Helicase</keyword>
<evidence type="ECO:0000259" key="9">
    <source>
        <dbReference type="PROSITE" id="PS51194"/>
    </source>
</evidence>
<accession>A0A0A7FV12</accession>
<evidence type="ECO:0000259" key="8">
    <source>
        <dbReference type="PROSITE" id="PS51192"/>
    </source>
</evidence>
<dbReference type="SMART" id="SM00487">
    <property type="entry name" value="DEXDc"/>
    <property type="match status" value="1"/>
</dbReference>
<dbReference type="CDD" id="cd18787">
    <property type="entry name" value="SF2_C_DEAD"/>
    <property type="match status" value="1"/>
</dbReference>
<evidence type="ECO:0000313" key="11">
    <source>
        <dbReference type="EMBL" id="AIY83474.1"/>
    </source>
</evidence>
<dbReference type="Gene3D" id="3.40.50.300">
    <property type="entry name" value="P-loop containing nucleotide triphosphate hydrolases"/>
    <property type="match status" value="2"/>
</dbReference>
<evidence type="ECO:0000256" key="5">
    <source>
        <dbReference type="ARBA" id="ARBA00038437"/>
    </source>
</evidence>
<feature type="short sequence motif" description="Q motif" evidence="6">
    <location>
        <begin position="3"/>
        <end position="31"/>
    </location>
</feature>
<keyword evidence="4 7" id="KW-0067">ATP-binding</keyword>
<dbReference type="AlphaFoldDB" id="A0A0A7FV12"/>
<gene>
    <name evidence="11" type="primary">dbpA</name>
    <name evidence="11" type="ORF">U729_161</name>
</gene>
<dbReference type="InterPro" id="IPR027417">
    <property type="entry name" value="P-loop_NTPase"/>
</dbReference>
<dbReference type="OrthoDB" id="9805696at2"/>
<dbReference type="GO" id="GO:0016787">
    <property type="term" value="F:hydrolase activity"/>
    <property type="evidence" value="ECO:0007669"/>
    <property type="project" value="UniProtKB-KW"/>
</dbReference>
<evidence type="ECO:0000256" key="7">
    <source>
        <dbReference type="RuleBase" id="RU000492"/>
    </source>
</evidence>
<dbReference type="PROSITE" id="PS51195">
    <property type="entry name" value="Q_MOTIF"/>
    <property type="match status" value="1"/>
</dbReference>
<sequence length="477" mass="54125">MKNGFEKFNLSKEIINSLNDLSYTKPTEVQDLVIKEALLNKDLIVKAQTGSGKTAAFGIPLCEKIVWDENVPRVLILAPTRELAIQIKDDILNIGRYKRINAVALVGKESFKEQEKKLKGKVHFVIGTPGRVLDHLDNKTLDGKAFKYLVIDEADEMFNMGFIGQVEGVCRRITRKRTTMLFSATMPDKITELSEKHMDRPVLLKVKEQKLITDRITHGLVRVSNGKDKLSKVNEILLKETPETAIMFCKTKENVETAFNYFKDKGYSVNKIHGDMLQKDRTKKMEEFKEGNFRILIATDVAARGIDVDNITHVINIDIPVEKEAYVHRIGRTGRAGTTGNSITLITPYEDKYLERIEEYIGFNIEDYKENNSELSKKDREDILKRKPETKKKTKKVNKNIMKIYLNGGKKKKIRVLDIVGTISNIDGISKEDIGIIEVKDMGSTVEILNGKGNKVLKGLQTKTIKGKKLRAEKAKN</sequence>
<evidence type="ECO:0000256" key="3">
    <source>
        <dbReference type="ARBA" id="ARBA00022806"/>
    </source>
</evidence>
<dbReference type="Pfam" id="PF03880">
    <property type="entry name" value="DbpA"/>
    <property type="match status" value="1"/>
</dbReference>
<evidence type="ECO:0000313" key="12">
    <source>
        <dbReference type="Proteomes" id="UP000030635"/>
    </source>
</evidence>
<keyword evidence="2 7" id="KW-0378">Hydrolase</keyword>
<dbReference type="HOGENOM" id="CLU_003041_21_1_9"/>
<dbReference type="GO" id="GO:0005829">
    <property type="term" value="C:cytosol"/>
    <property type="evidence" value="ECO:0007669"/>
    <property type="project" value="TreeGrafter"/>
</dbReference>
<dbReference type="KEGG" id="cbv:U729_161"/>
<dbReference type="PANTHER" id="PTHR47959">
    <property type="entry name" value="ATP-DEPENDENT RNA HELICASE RHLE-RELATED"/>
    <property type="match status" value="1"/>
</dbReference>
<dbReference type="Proteomes" id="UP000030635">
    <property type="component" value="Chromosome"/>
</dbReference>
<keyword evidence="12" id="KW-1185">Reference proteome</keyword>
<protein>
    <submittedName>
        <fullName evidence="11">ATP-dependent RNA helicase dbpA</fullName>
        <ecNumber evidence="11">3.6.4.13</ecNumber>
    </submittedName>
</protein>
<dbReference type="InterPro" id="IPR005580">
    <property type="entry name" value="DbpA/CsdA_RNA-bd_dom"/>
</dbReference>
<dbReference type="STRING" id="1561.NPD11_2814"/>
<dbReference type="CDD" id="cd00268">
    <property type="entry name" value="DEADc"/>
    <property type="match status" value="1"/>
</dbReference>
<dbReference type="Gene3D" id="3.30.70.330">
    <property type="match status" value="1"/>
</dbReference>
<feature type="domain" description="Helicase C-terminal" evidence="9">
    <location>
        <begin position="232"/>
        <end position="376"/>
    </location>
</feature>
<feature type="domain" description="DEAD-box RNA helicase Q" evidence="10">
    <location>
        <begin position="3"/>
        <end position="31"/>
    </location>
</feature>
<dbReference type="RefSeq" id="WP_039310833.1">
    <property type="nucleotide sequence ID" value="NZ_CP006905.1"/>
</dbReference>
<dbReference type="Pfam" id="PF00270">
    <property type="entry name" value="DEAD"/>
    <property type="match status" value="1"/>
</dbReference>
<evidence type="ECO:0000256" key="1">
    <source>
        <dbReference type="ARBA" id="ARBA00022741"/>
    </source>
</evidence>
<dbReference type="PROSITE" id="PS51194">
    <property type="entry name" value="HELICASE_CTER"/>
    <property type="match status" value="1"/>
</dbReference>
<dbReference type="PROSITE" id="PS51192">
    <property type="entry name" value="HELICASE_ATP_BIND_1"/>
    <property type="match status" value="1"/>
</dbReference>
<evidence type="ECO:0000256" key="2">
    <source>
        <dbReference type="ARBA" id="ARBA00022801"/>
    </source>
</evidence>
<dbReference type="eggNOG" id="COG0513">
    <property type="taxonomic scope" value="Bacteria"/>
</dbReference>
<dbReference type="InterPro" id="IPR014001">
    <property type="entry name" value="Helicase_ATP-bd"/>
</dbReference>
<dbReference type="InterPro" id="IPR050079">
    <property type="entry name" value="DEAD_box_RNA_helicase"/>
</dbReference>
<dbReference type="InterPro" id="IPR014014">
    <property type="entry name" value="RNA_helicase_DEAD_Q_motif"/>
</dbReference>
<evidence type="ECO:0000259" key="10">
    <source>
        <dbReference type="PROSITE" id="PS51195"/>
    </source>
</evidence>
<name>A0A0A7FV12_9CLOT</name>
<dbReference type="InterPro" id="IPR011545">
    <property type="entry name" value="DEAD/DEAH_box_helicase_dom"/>
</dbReference>
<dbReference type="EC" id="3.6.4.13" evidence="11"/>
<dbReference type="PROSITE" id="PS00039">
    <property type="entry name" value="DEAD_ATP_HELICASE"/>
    <property type="match status" value="1"/>
</dbReference>
<dbReference type="GO" id="GO:0003676">
    <property type="term" value="F:nucleic acid binding"/>
    <property type="evidence" value="ECO:0007669"/>
    <property type="project" value="InterPro"/>
</dbReference>
<proteinExistence type="inferred from homology"/>
<dbReference type="InterPro" id="IPR044742">
    <property type="entry name" value="DEAD/DEAH_RhlB"/>
</dbReference>
<dbReference type="InterPro" id="IPR000629">
    <property type="entry name" value="RNA-helicase_DEAD-box_CS"/>
</dbReference>
<dbReference type="SMART" id="SM00490">
    <property type="entry name" value="HELICc"/>
    <property type="match status" value="1"/>
</dbReference>
<organism evidence="11 12">
    <name type="scientific">Clostridium baratii str. Sullivan</name>
    <dbReference type="NCBI Taxonomy" id="1415775"/>
    <lineage>
        <taxon>Bacteria</taxon>
        <taxon>Bacillati</taxon>
        <taxon>Bacillota</taxon>
        <taxon>Clostridia</taxon>
        <taxon>Eubacteriales</taxon>
        <taxon>Clostridiaceae</taxon>
        <taxon>Clostridium</taxon>
    </lineage>
</organism>
<dbReference type="GO" id="GO:0003724">
    <property type="term" value="F:RNA helicase activity"/>
    <property type="evidence" value="ECO:0007669"/>
    <property type="project" value="UniProtKB-EC"/>
</dbReference>
<dbReference type="PANTHER" id="PTHR47959:SF1">
    <property type="entry name" value="ATP-DEPENDENT RNA HELICASE DBPA"/>
    <property type="match status" value="1"/>
</dbReference>
<evidence type="ECO:0000256" key="4">
    <source>
        <dbReference type="ARBA" id="ARBA00022840"/>
    </source>
</evidence>
<dbReference type="Pfam" id="PF00271">
    <property type="entry name" value="Helicase_C"/>
    <property type="match status" value="1"/>
</dbReference>
<comment type="similarity">
    <text evidence="5 7">Belongs to the DEAD box helicase family.</text>
</comment>
<keyword evidence="1 7" id="KW-0547">Nucleotide-binding</keyword>
<dbReference type="SUPFAM" id="SSF52540">
    <property type="entry name" value="P-loop containing nucleoside triphosphate hydrolases"/>
    <property type="match status" value="1"/>
</dbReference>
<dbReference type="InterPro" id="IPR001650">
    <property type="entry name" value="Helicase_C-like"/>
</dbReference>
<evidence type="ECO:0000256" key="6">
    <source>
        <dbReference type="PROSITE-ProRule" id="PRU00552"/>
    </source>
</evidence>
<dbReference type="EMBL" id="CP006905">
    <property type="protein sequence ID" value="AIY83474.1"/>
    <property type="molecule type" value="Genomic_DNA"/>
</dbReference>
<dbReference type="InterPro" id="IPR012677">
    <property type="entry name" value="Nucleotide-bd_a/b_plait_sf"/>
</dbReference>
<reference evidence="11 12" key="1">
    <citation type="journal article" date="2015" name="Infect. Genet. Evol.">
        <title>Genomic sequences of six botulinum neurotoxin-producing strains representing three clostridial species illustrate the mobility and diversity of botulinum neurotoxin genes.</title>
        <authorList>
            <person name="Smith T.J."/>
            <person name="Hill K.K."/>
            <person name="Xie G."/>
            <person name="Foley B.T."/>
            <person name="Williamson C.H."/>
            <person name="Foster J.T."/>
            <person name="Johnson S.L."/>
            <person name="Chertkov O."/>
            <person name="Teshima H."/>
            <person name="Gibbons H.S."/>
            <person name="Johnsky L.A."/>
            <person name="Karavis M.A."/>
            <person name="Smith L.A."/>
        </authorList>
    </citation>
    <scope>NUCLEOTIDE SEQUENCE [LARGE SCALE GENOMIC DNA]</scope>
    <source>
        <strain evidence="11">Sullivan</strain>
    </source>
</reference>